<name>A0AAV2NV48_9HYME</name>
<evidence type="ECO:0000313" key="2">
    <source>
        <dbReference type="Proteomes" id="UP001497644"/>
    </source>
</evidence>
<keyword evidence="2" id="KW-1185">Reference proteome</keyword>
<evidence type="ECO:0000313" key="1">
    <source>
        <dbReference type="EMBL" id="CAL1683245.1"/>
    </source>
</evidence>
<dbReference type="Proteomes" id="UP001497644">
    <property type="component" value="Chromosome 4"/>
</dbReference>
<organism evidence="1 2">
    <name type="scientific">Lasius platythorax</name>
    <dbReference type="NCBI Taxonomy" id="488582"/>
    <lineage>
        <taxon>Eukaryota</taxon>
        <taxon>Metazoa</taxon>
        <taxon>Ecdysozoa</taxon>
        <taxon>Arthropoda</taxon>
        <taxon>Hexapoda</taxon>
        <taxon>Insecta</taxon>
        <taxon>Pterygota</taxon>
        <taxon>Neoptera</taxon>
        <taxon>Endopterygota</taxon>
        <taxon>Hymenoptera</taxon>
        <taxon>Apocrita</taxon>
        <taxon>Aculeata</taxon>
        <taxon>Formicoidea</taxon>
        <taxon>Formicidae</taxon>
        <taxon>Formicinae</taxon>
        <taxon>Lasius</taxon>
        <taxon>Lasius</taxon>
    </lineage>
</organism>
<protein>
    <submittedName>
        <fullName evidence="1">Uncharacterized protein</fullName>
    </submittedName>
</protein>
<proteinExistence type="predicted"/>
<sequence>MVTLHTCYRQMKLIVEAGTHEGLSIDEGVYQKSETLEIARREKRGKSKVDDPCGMPMSVRTLEEIIEDNRAKCLPQLTPSILSFVDEDQLELDYFVIKS</sequence>
<dbReference type="EMBL" id="OZ034827">
    <property type="protein sequence ID" value="CAL1683245.1"/>
    <property type="molecule type" value="Genomic_DNA"/>
</dbReference>
<reference evidence="1" key="1">
    <citation type="submission" date="2024-04" db="EMBL/GenBank/DDBJ databases">
        <authorList>
            <consortium name="Molecular Ecology Group"/>
        </authorList>
    </citation>
    <scope>NUCLEOTIDE SEQUENCE</scope>
</reference>
<dbReference type="AlphaFoldDB" id="A0AAV2NV48"/>
<accession>A0AAV2NV48</accession>
<gene>
    <name evidence="1" type="ORF">LPLAT_LOCUS9013</name>
</gene>